<name>A0A8J3JSV0_9ACTN</name>
<sequence length="61" mass="7254">MPIQREMRSKLRYQSNQTKDQLLGMAKKLNITGRWQMTKVELVRAIEKANNPARRNRRDQG</sequence>
<dbReference type="RefSeq" id="WP_191837760.1">
    <property type="nucleotide sequence ID" value="NZ_BAAALB010000010.1"/>
</dbReference>
<dbReference type="Proteomes" id="UP000619293">
    <property type="component" value="Unassembled WGS sequence"/>
</dbReference>
<dbReference type="AlphaFoldDB" id="A0A8J3JSV0"/>
<evidence type="ECO:0008006" key="3">
    <source>
        <dbReference type="Google" id="ProtNLM"/>
    </source>
</evidence>
<dbReference type="EMBL" id="BONG01000006">
    <property type="protein sequence ID" value="GIF87899.1"/>
    <property type="molecule type" value="Genomic_DNA"/>
</dbReference>
<comment type="caution">
    <text evidence="1">The sequence shown here is derived from an EMBL/GenBank/DDBJ whole genome shotgun (WGS) entry which is preliminary data.</text>
</comment>
<evidence type="ECO:0000313" key="1">
    <source>
        <dbReference type="EMBL" id="GIF87899.1"/>
    </source>
</evidence>
<evidence type="ECO:0000313" key="2">
    <source>
        <dbReference type="Proteomes" id="UP000619293"/>
    </source>
</evidence>
<accession>A0A8J3JSV0</accession>
<keyword evidence="2" id="KW-1185">Reference proteome</keyword>
<protein>
    <recommendedName>
        <fullName evidence="3">Rho termination factor N-terminal domain-containing protein</fullName>
    </recommendedName>
</protein>
<gene>
    <name evidence="1" type="ORF">Cch02nite_13430</name>
</gene>
<reference evidence="1 2" key="1">
    <citation type="submission" date="2021-01" db="EMBL/GenBank/DDBJ databases">
        <title>Whole genome shotgun sequence of Catellatospora chokoriensis NBRC 107358.</title>
        <authorList>
            <person name="Komaki H."/>
            <person name="Tamura T."/>
        </authorList>
    </citation>
    <scope>NUCLEOTIDE SEQUENCE [LARGE SCALE GENOMIC DNA]</scope>
    <source>
        <strain evidence="1 2">NBRC 107358</strain>
    </source>
</reference>
<proteinExistence type="predicted"/>
<organism evidence="1 2">
    <name type="scientific">Catellatospora chokoriensis</name>
    <dbReference type="NCBI Taxonomy" id="310353"/>
    <lineage>
        <taxon>Bacteria</taxon>
        <taxon>Bacillati</taxon>
        <taxon>Actinomycetota</taxon>
        <taxon>Actinomycetes</taxon>
        <taxon>Micromonosporales</taxon>
        <taxon>Micromonosporaceae</taxon>
        <taxon>Catellatospora</taxon>
    </lineage>
</organism>